<reference evidence="1 2" key="1">
    <citation type="submission" date="2019-05" db="EMBL/GenBank/DDBJ databases">
        <title>Tamlana fucoidanivorans sp. nov., isolated from the surface of algae collected from Fujian province in China.</title>
        <authorList>
            <person name="Li J."/>
        </authorList>
    </citation>
    <scope>NUCLEOTIDE SEQUENCE [LARGE SCALE GENOMIC DNA]</scope>
    <source>
        <strain evidence="1 2">CW2-9</strain>
    </source>
</reference>
<comment type="caution">
    <text evidence="1">The sequence shown here is derived from an EMBL/GenBank/DDBJ whole genome shotgun (WGS) entry which is preliminary data.</text>
</comment>
<evidence type="ECO:0000313" key="2">
    <source>
        <dbReference type="Proteomes" id="UP000308713"/>
    </source>
</evidence>
<keyword evidence="2" id="KW-1185">Reference proteome</keyword>
<name>A0A5C4SMS3_9FLAO</name>
<accession>A0A5C4SMS3</accession>
<evidence type="ECO:0000313" key="1">
    <source>
        <dbReference type="EMBL" id="TNJ44525.1"/>
    </source>
</evidence>
<gene>
    <name evidence="1" type="ORF">FGF67_07720</name>
</gene>
<dbReference type="Proteomes" id="UP000308713">
    <property type="component" value="Unassembled WGS sequence"/>
</dbReference>
<dbReference type="AlphaFoldDB" id="A0A5C4SMS3"/>
<dbReference type="RefSeq" id="WP_139696422.1">
    <property type="nucleotide sequence ID" value="NZ_CP074074.1"/>
</dbReference>
<dbReference type="OrthoDB" id="1139144at2"/>
<protein>
    <submittedName>
        <fullName evidence="1">Uncharacterized protein</fullName>
    </submittedName>
</protein>
<sequence>MNLKSIRGDYRIVGTNQNDTGNTYTGTLNLDTDAHNRVVATWLINNTQTQTGIGFYKDNILVINFQYLGENNTIYKGVVVYKCLTKNFLDGFWYEDLGDPNYLGSERCFKINELKNMLN</sequence>
<proteinExistence type="predicted"/>
<dbReference type="EMBL" id="VDCS01000007">
    <property type="protein sequence ID" value="TNJ44525.1"/>
    <property type="molecule type" value="Genomic_DNA"/>
</dbReference>
<organism evidence="1 2">
    <name type="scientific">Allotamlana fucoidanivorans</name>
    <dbReference type="NCBI Taxonomy" id="2583814"/>
    <lineage>
        <taxon>Bacteria</taxon>
        <taxon>Pseudomonadati</taxon>
        <taxon>Bacteroidota</taxon>
        <taxon>Flavobacteriia</taxon>
        <taxon>Flavobacteriales</taxon>
        <taxon>Flavobacteriaceae</taxon>
        <taxon>Allotamlana</taxon>
    </lineage>
</organism>